<dbReference type="PANTHER" id="PTHR36973">
    <property type="entry name" value="SLL1456 PROTEIN-RELATED"/>
    <property type="match status" value="1"/>
</dbReference>
<dbReference type="EMBL" id="CAADFS010000008">
    <property type="protein sequence ID" value="VFK39968.1"/>
    <property type="molecule type" value="Genomic_DNA"/>
</dbReference>
<accession>A0A450YEJ7</accession>
<evidence type="ECO:0000259" key="2">
    <source>
        <dbReference type="Pfam" id="PF05050"/>
    </source>
</evidence>
<keyword evidence="3" id="KW-0489">Methyltransferase</keyword>
<dbReference type="Pfam" id="PF05050">
    <property type="entry name" value="Methyltransf_21"/>
    <property type="match status" value="1"/>
</dbReference>
<evidence type="ECO:0000313" key="3">
    <source>
        <dbReference type="EMBL" id="VFK39968.1"/>
    </source>
</evidence>
<dbReference type="SUPFAM" id="SSF53335">
    <property type="entry name" value="S-adenosyl-L-methionine-dependent methyltransferases"/>
    <property type="match status" value="1"/>
</dbReference>
<dbReference type="Gene3D" id="3.40.50.150">
    <property type="entry name" value="Vaccinia Virus protein VP39"/>
    <property type="match status" value="1"/>
</dbReference>
<dbReference type="InterPro" id="IPR029063">
    <property type="entry name" value="SAM-dependent_MTases_sf"/>
</dbReference>
<reference evidence="3" key="1">
    <citation type="submission" date="2019-02" db="EMBL/GenBank/DDBJ databases">
        <authorList>
            <person name="Gruber-Vodicka R. H."/>
            <person name="Seah K. B. B."/>
        </authorList>
    </citation>
    <scope>NUCLEOTIDE SEQUENCE</scope>
    <source>
        <strain evidence="3">BECK_BZ123</strain>
    </source>
</reference>
<proteinExistence type="predicted"/>
<gene>
    <name evidence="3" type="ORF">BECKTC1821D_GA0114238_10086</name>
</gene>
<protein>
    <submittedName>
        <fullName evidence="3">Methyltransferase, FkbM family</fullName>
    </submittedName>
</protein>
<dbReference type="AlphaFoldDB" id="A0A450YEJ7"/>
<dbReference type="GO" id="GO:0008171">
    <property type="term" value="F:O-methyltransferase activity"/>
    <property type="evidence" value="ECO:0007669"/>
    <property type="project" value="TreeGrafter"/>
</dbReference>
<keyword evidence="1" id="KW-0175">Coiled coil</keyword>
<evidence type="ECO:0000256" key="1">
    <source>
        <dbReference type="SAM" id="Coils"/>
    </source>
</evidence>
<feature type="domain" description="Methyltransferase FkbM" evidence="2">
    <location>
        <begin position="29"/>
        <end position="194"/>
    </location>
</feature>
<dbReference type="PANTHER" id="PTHR36973:SF4">
    <property type="entry name" value="NODULATION PROTEIN"/>
    <property type="match status" value="1"/>
</dbReference>
<organism evidence="3">
    <name type="scientific">Candidatus Kentrum sp. TC</name>
    <dbReference type="NCBI Taxonomy" id="2126339"/>
    <lineage>
        <taxon>Bacteria</taxon>
        <taxon>Pseudomonadati</taxon>
        <taxon>Pseudomonadota</taxon>
        <taxon>Gammaproteobacteria</taxon>
        <taxon>Candidatus Kentrum</taxon>
    </lineage>
</organism>
<name>A0A450YEJ7_9GAMM</name>
<dbReference type="NCBIfam" id="TIGR01444">
    <property type="entry name" value="fkbM_fam"/>
    <property type="match status" value="1"/>
</dbReference>
<dbReference type="InterPro" id="IPR006342">
    <property type="entry name" value="FkbM_mtfrase"/>
</dbReference>
<sequence length="385" mass="43561">MTFISYAQNFEDVMLWRALKYIKKGFYIDIGAAWPDYDSVTKLFYDSGWSGINIEPNPTLYAQLEESRPIDTNLLLAVSDREDHLTMNILGDSGLSTLDNAIAERHHQQVGWSIEKYIVQVTTLNALWQRYVPADKEVHFLKIDVEGSERAVLAGNDWIGNRPWIVVVEATVPMTREENHEEWESLLLTADYQFVYADGLNRFYIAKEQEGLLPAFRYPPNVFDEFLLVRQQQAETRATEAESRATETESRAAEAEAHATAAEARITDLLNSASWRITAPLRWGKSLLVRASSLPDAAKHRAKMPIRGLALYVGGRPALRKAALAVLDRFPDLKHRLMRIVYGSLATPGVHREKVPTDLADLSPHARRIHGDLKAAVERRRKGGD</sequence>
<keyword evidence="3" id="KW-0808">Transferase</keyword>
<dbReference type="GO" id="GO:0032259">
    <property type="term" value="P:methylation"/>
    <property type="evidence" value="ECO:0007669"/>
    <property type="project" value="UniProtKB-KW"/>
</dbReference>
<feature type="coiled-coil region" evidence="1">
    <location>
        <begin position="231"/>
        <end position="272"/>
    </location>
</feature>
<dbReference type="InterPro" id="IPR053188">
    <property type="entry name" value="FkbM_Methyltransferase"/>
</dbReference>